<dbReference type="RefSeq" id="WP_170155597.1">
    <property type="nucleotide sequence ID" value="NZ_RAPO01000003.1"/>
</dbReference>
<dbReference type="Proteomes" id="UP000283805">
    <property type="component" value="Unassembled WGS sequence"/>
</dbReference>
<reference evidence="1 2" key="1">
    <citation type="submission" date="2018-09" db="EMBL/GenBank/DDBJ databases">
        <title>Genomic Encyclopedia of Archaeal and Bacterial Type Strains, Phase II (KMG-II): from individual species to whole genera.</title>
        <authorList>
            <person name="Goeker M."/>
        </authorList>
    </citation>
    <scope>NUCLEOTIDE SEQUENCE [LARGE SCALE GENOMIC DNA]</scope>
    <source>
        <strain evidence="1 2">DSM 13151</strain>
    </source>
</reference>
<sequence length="48" mass="5276">MRDRLRSLCRRLGTQCPHCESARTVGIPATPGLRRCLACGESFNESGI</sequence>
<comment type="caution">
    <text evidence="1">The sequence shown here is derived from an EMBL/GenBank/DDBJ whole genome shotgun (WGS) entry which is preliminary data.</text>
</comment>
<name>A0A419WE31_9EURY</name>
<keyword evidence="2" id="KW-1185">Reference proteome</keyword>
<evidence type="ECO:0000313" key="2">
    <source>
        <dbReference type="Proteomes" id="UP000283805"/>
    </source>
</evidence>
<proteinExistence type="predicted"/>
<dbReference type="OrthoDB" id="372444at2157"/>
<gene>
    <name evidence="1" type="ORF">ATJ93_3357</name>
</gene>
<evidence type="ECO:0000313" key="1">
    <source>
        <dbReference type="EMBL" id="RKD93725.1"/>
    </source>
</evidence>
<dbReference type="EMBL" id="RAPO01000003">
    <property type="protein sequence ID" value="RKD93725.1"/>
    <property type="molecule type" value="Genomic_DNA"/>
</dbReference>
<protein>
    <submittedName>
        <fullName evidence="1">Uncharacterized protein</fullName>
    </submittedName>
</protein>
<dbReference type="AlphaFoldDB" id="A0A419WE31"/>
<organism evidence="1 2">
    <name type="scientific">Halopiger aswanensis</name>
    <dbReference type="NCBI Taxonomy" id="148449"/>
    <lineage>
        <taxon>Archaea</taxon>
        <taxon>Methanobacteriati</taxon>
        <taxon>Methanobacteriota</taxon>
        <taxon>Stenosarchaea group</taxon>
        <taxon>Halobacteria</taxon>
        <taxon>Halobacteriales</taxon>
        <taxon>Natrialbaceae</taxon>
        <taxon>Halopiger</taxon>
    </lineage>
</organism>
<accession>A0A419WE31</accession>